<dbReference type="PANTHER" id="PTHR35335:SF1">
    <property type="entry name" value="UPF0716 PROTEIN FXSA"/>
    <property type="match status" value="1"/>
</dbReference>
<dbReference type="GO" id="GO:0016020">
    <property type="term" value="C:membrane"/>
    <property type="evidence" value="ECO:0007669"/>
    <property type="project" value="InterPro"/>
</dbReference>
<proteinExistence type="predicted"/>
<dbReference type="InterPro" id="IPR007313">
    <property type="entry name" value="FxsA"/>
</dbReference>
<gene>
    <name evidence="3" type="ORF">QE405_001418</name>
</gene>
<keyword evidence="2" id="KW-0472">Membrane</keyword>
<evidence type="ECO:0000313" key="3">
    <source>
        <dbReference type="EMBL" id="MDQ1104134.1"/>
    </source>
</evidence>
<organism evidence="3 4">
    <name type="scientific">Nocardioides zeae</name>
    <dbReference type="NCBI Taxonomy" id="1457234"/>
    <lineage>
        <taxon>Bacteria</taxon>
        <taxon>Bacillati</taxon>
        <taxon>Actinomycetota</taxon>
        <taxon>Actinomycetes</taxon>
        <taxon>Propionibacteriales</taxon>
        <taxon>Nocardioidaceae</taxon>
        <taxon>Nocardioides</taxon>
    </lineage>
</organism>
<dbReference type="AlphaFoldDB" id="A0AAJ1X1F6"/>
<comment type="caution">
    <text evidence="3">The sequence shown here is derived from an EMBL/GenBank/DDBJ whole genome shotgun (WGS) entry which is preliminary data.</text>
</comment>
<dbReference type="Proteomes" id="UP001239215">
    <property type="component" value="Unassembled WGS sequence"/>
</dbReference>
<dbReference type="RefSeq" id="WP_307199510.1">
    <property type="nucleotide sequence ID" value="NZ_JAUTAN010000001.1"/>
</dbReference>
<name>A0AAJ1X1F6_9ACTN</name>
<feature type="transmembrane region" description="Helical" evidence="2">
    <location>
        <begin position="105"/>
        <end position="134"/>
    </location>
</feature>
<feature type="compositionally biased region" description="Low complexity" evidence="1">
    <location>
        <begin position="1"/>
        <end position="20"/>
    </location>
</feature>
<sequence>MSHPLGAGPDPAHGPGPAAGQDLPPGTVRRARLRALRLTLPLLVGVVVEVGAFLLVADLVGVPLAVLLVLGSTVLGFVMLARAGRRSWQAAMAATREGRPPADELLDGVLVFVGAVLLILPGLVNGLVGLLLVLGRRLVRTPVRALLMRRARRYGVPTGSWPTTGPGRRPDGRGDVVQGEVVED</sequence>
<evidence type="ECO:0000313" key="4">
    <source>
        <dbReference type="Proteomes" id="UP001239215"/>
    </source>
</evidence>
<protein>
    <submittedName>
        <fullName evidence="3">UPF0716 protein FxsA</fullName>
    </submittedName>
</protein>
<dbReference type="PANTHER" id="PTHR35335">
    <property type="entry name" value="UPF0716 PROTEIN FXSA"/>
    <property type="match status" value="1"/>
</dbReference>
<reference evidence="3" key="1">
    <citation type="submission" date="2023-07" db="EMBL/GenBank/DDBJ databases">
        <title>Functional and genomic diversity of the sorghum phyllosphere microbiome.</title>
        <authorList>
            <person name="Shade A."/>
        </authorList>
    </citation>
    <scope>NUCLEOTIDE SEQUENCE</scope>
    <source>
        <strain evidence="3">SORGH_AS_1067</strain>
    </source>
</reference>
<feature type="transmembrane region" description="Helical" evidence="2">
    <location>
        <begin position="62"/>
        <end position="84"/>
    </location>
</feature>
<dbReference type="NCBIfam" id="NF008528">
    <property type="entry name" value="PRK11463.1-2"/>
    <property type="match status" value="1"/>
</dbReference>
<evidence type="ECO:0000256" key="1">
    <source>
        <dbReference type="SAM" id="MobiDB-lite"/>
    </source>
</evidence>
<evidence type="ECO:0000256" key="2">
    <source>
        <dbReference type="SAM" id="Phobius"/>
    </source>
</evidence>
<feature type="region of interest" description="Disordered" evidence="1">
    <location>
        <begin position="1"/>
        <end position="24"/>
    </location>
</feature>
<keyword evidence="2" id="KW-1133">Transmembrane helix</keyword>
<keyword evidence="2" id="KW-0812">Transmembrane</keyword>
<feature type="region of interest" description="Disordered" evidence="1">
    <location>
        <begin position="158"/>
        <end position="184"/>
    </location>
</feature>
<accession>A0AAJ1X1F6</accession>
<feature type="transmembrane region" description="Helical" evidence="2">
    <location>
        <begin position="38"/>
        <end position="56"/>
    </location>
</feature>
<dbReference type="EMBL" id="JAUTAN010000001">
    <property type="protein sequence ID" value="MDQ1104134.1"/>
    <property type="molecule type" value="Genomic_DNA"/>
</dbReference>
<dbReference type="Pfam" id="PF04186">
    <property type="entry name" value="FxsA"/>
    <property type="match status" value="1"/>
</dbReference>